<dbReference type="EMBL" id="BDUF01000004">
    <property type="protein sequence ID" value="GAX88592.1"/>
    <property type="molecule type" value="Genomic_DNA"/>
</dbReference>
<dbReference type="RefSeq" id="WP_096180291.1">
    <property type="nucleotide sequence ID" value="NZ_BDUF01000004.1"/>
</dbReference>
<proteinExistence type="predicted"/>
<dbReference type="CDD" id="cd11586">
    <property type="entry name" value="VbhA_like"/>
    <property type="match status" value="1"/>
</dbReference>
<name>A0A292YBZ0_9BACL</name>
<comment type="caution">
    <text evidence="1">The sequence shown here is derived from an EMBL/GenBank/DDBJ whole genome shotgun (WGS) entry which is preliminary data.</text>
</comment>
<dbReference type="AlphaFoldDB" id="A0A292YBZ0"/>
<reference evidence="2" key="1">
    <citation type="submission" date="2017-07" db="EMBL/GenBank/DDBJ databases">
        <title>Draft genome sequence of Effusibacillus lacus strain skLN1.</title>
        <authorList>
            <person name="Watanabe M."/>
            <person name="Kojima H."/>
            <person name="Fukui M."/>
        </authorList>
    </citation>
    <scope>NUCLEOTIDE SEQUENCE [LARGE SCALE GENOMIC DNA]</scope>
    <source>
        <strain evidence="2">skLN1</strain>
    </source>
</reference>
<dbReference type="Proteomes" id="UP000217785">
    <property type="component" value="Unassembled WGS sequence"/>
</dbReference>
<organism evidence="1 2">
    <name type="scientific">Effusibacillus lacus</name>
    <dbReference type="NCBI Taxonomy" id="1348429"/>
    <lineage>
        <taxon>Bacteria</taxon>
        <taxon>Bacillati</taxon>
        <taxon>Bacillota</taxon>
        <taxon>Bacilli</taxon>
        <taxon>Bacillales</taxon>
        <taxon>Alicyclobacillaceae</taxon>
        <taxon>Effusibacillus</taxon>
    </lineage>
</organism>
<sequence>MRKHAKVVFKPLVSNDPSCKEYSPYGKSLVNYLKINRNYANAPRVISVSRGNSEYYIAITPSNNKTKKSDASIQKALQYAKTTLAIEGQFLSEEAEKIIKQNLRGEISQREFTELALKLAESEAR</sequence>
<accession>A0A292YBZ0</accession>
<gene>
    <name evidence="1" type="ORF">EFBL_0204</name>
</gene>
<keyword evidence="2" id="KW-1185">Reference proteome</keyword>
<evidence type="ECO:0008006" key="3">
    <source>
        <dbReference type="Google" id="ProtNLM"/>
    </source>
</evidence>
<evidence type="ECO:0000313" key="2">
    <source>
        <dbReference type="Proteomes" id="UP000217785"/>
    </source>
</evidence>
<evidence type="ECO:0000313" key="1">
    <source>
        <dbReference type="EMBL" id="GAX88592.1"/>
    </source>
</evidence>
<protein>
    <recommendedName>
        <fullName evidence="3">Antitoxin VbhA domain-containing protein</fullName>
    </recommendedName>
</protein>
<dbReference type="InterPro" id="IPR033788">
    <property type="entry name" value="VbhA-like"/>
</dbReference>